<dbReference type="InterPro" id="IPR031312">
    <property type="entry name" value="Na/sul_symport_CS"/>
</dbReference>
<comment type="caution">
    <text evidence="9">The sequence shown here is derived from an EMBL/GenBank/DDBJ whole genome shotgun (WGS) entry which is preliminary data.</text>
</comment>
<dbReference type="InterPro" id="IPR001898">
    <property type="entry name" value="SLC13A/DASS"/>
</dbReference>
<feature type="transmembrane region" description="Helical" evidence="7">
    <location>
        <begin position="365"/>
        <end position="382"/>
    </location>
</feature>
<dbReference type="InterPro" id="IPR004680">
    <property type="entry name" value="Cit_transptr-like_dom"/>
</dbReference>
<evidence type="ECO:0000313" key="9">
    <source>
        <dbReference type="EMBL" id="MBP2201757.1"/>
    </source>
</evidence>
<keyword evidence="5 7" id="KW-1133">Transmembrane helix</keyword>
<dbReference type="NCBIfam" id="TIGR00785">
    <property type="entry name" value="dass"/>
    <property type="match status" value="1"/>
</dbReference>
<feature type="transmembrane region" description="Helical" evidence="7">
    <location>
        <begin position="89"/>
        <end position="108"/>
    </location>
</feature>
<keyword evidence="3 7" id="KW-0812">Transmembrane</keyword>
<proteinExistence type="predicted"/>
<evidence type="ECO:0000256" key="6">
    <source>
        <dbReference type="ARBA" id="ARBA00023136"/>
    </source>
</evidence>
<dbReference type="CDD" id="cd01115">
    <property type="entry name" value="SLC13_permease"/>
    <property type="match status" value="1"/>
</dbReference>
<protein>
    <submittedName>
        <fullName evidence="9">Anion transporter</fullName>
    </submittedName>
</protein>
<feature type="transmembrane region" description="Helical" evidence="7">
    <location>
        <begin position="39"/>
        <end position="56"/>
    </location>
</feature>
<organism evidence="9 10">
    <name type="scientific">Methanococcus voltae</name>
    <dbReference type="NCBI Taxonomy" id="2188"/>
    <lineage>
        <taxon>Archaea</taxon>
        <taxon>Methanobacteriati</taxon>
        <taxon>Methanobacteriota</taxon>
        <taxon>Methanomada group</taxon>
        <taxon>Methanococci</taxon>
        <taxon>Methanococcales</taxon>
        <taxon>Methanococcaceae</taxon>
        <taxon>Methanococcus</taxon>
    </lineage>
</organism>
<evidence type="ECO:0000256" key="5">
    <source>
        <dbReference type="ARBA" id="ARBA00022989"/>
    </source>
</evidence>
<dbReference type="PROSITE" id="PS01271">
    <property type="entry name" value="NA_SULFATE"/>
    <property type="match status" value="1"/>
</dbReference>
<evidence type="ECO:0000256" key="1">
    <source>
        <dbReference type="ARBA" id="ARBA00004141"/>
    </source>
</evidence>
<dbReference type="Proteomes" id="UP000740329">
    <property type="component" value="Unassembled WGS sequence"/>
</dbReference>
<dbReference type="PANTHER" id="PTHR43652">
    <property type="entry name" value="BASIC AMINO ACID ANTIPORTER YFCC-RELATED"/>
    <property type="match status" value="1"/>
</dbReference>
<dbReference type="GO" id="GO:0005886">
    <property type="term" value="C:plasma membrane"/>
    <property type="evidence" value="ECO:0007669"/>
    <property type="project" value="TreeGrafter"/>
</dbReference>
<keyword evidence="6 7" id="KW-0472">Membrane</keyword>
<name>A0A8J7RH60_METVO</name>
<keyword evidence="2" id="KW-0813">Transport</keyword>
<dbReference type="AlphaFoldDB" id="A0A8J7RH60"/>
<feature type="domain" description="Citrate transporter-like" evidence="8">
    <location>
        <begin position="52"/>
        <end position="381"/>
    </location>
</feature>
<accession>A0A8J7RH60</accession>
<feature type="transmembrane region" description="Helical" evidence="7">
    <location>
        <begin position="212"/>
        <end position="232"/>
    </location>
</feature>
<keyword evidence="4" id="KW-0677">Repeat</keyword>
<feature type="transmembrane region" description="Helical" evidence="7">
    <location>
        <begin position="129"/>
        <end position="146"/>
    </location>
</feature>
<reference evidence="9" key="1">
    <citation type="submission" date="2021-03" db="EMBL/GenBank/DDBJ databases">
        <title>Genomic Encyclopedia of Type Strains, Phase IV (KMG-V): Genome sequencing to study the core and pangenomes of soil and plant-associated prokaryotes.</title>
        <authorList>
            <person name="Whitman W."/>
        </authorList>
    </citation>
    <scope>NUCLEOTIDE SEQUENCE</scope>
    <source>
        <strain evidence="9">C4</strain>
    </source>
</reference>
<comment type="subcellular location">
    <subcellularLocation>
        <location evidence="1">Membrane</location>
        <topology evidence="1">Multi-pass membrane protein</topology>
    </subcellularLocation>
</comment>
<dbReference type="GO" id="GO:0022857">
    <property type="term" value="F:transmembrane transporter activity"/>
    <property type="evidence" value="ECO:0007669"/>
    <property type="project" value="InterPro"/>
</dbReference>
<gene>
    <name evidence="9" type="ORF">J3E07_001182</name>
</gene>
<feature type="transmembrane region" description="Helical" evidence="7">
    <location>
        <begin position="336"/>
        <end position="359"/>
    </location>
</feature>
<feature type="transmembrane region" description="Helical" evidence="7">
    <location>
        <begin position="264"/>
        <end position="293"/>
    </location>
</feature>
<feature type="transmembrane region" description="Helical" evidence="7">
    <location>
        <begin position="389"/>
        <end position="407"/>
    </location>
</feature>
<sequence>MKKAIVFFIIFLLAIGATKYAFSGESTEDLKVGDFHQEKAILTLIILVVAAAMFFTEAAPLAVTAMLVPVALSFPGIDILSSADAFSQFGNKWVVLFMAAFILGDAVFRTGFADKVGQLTVKGAGKNKNLLLILVMTAVGGMSAFLSNTGTTAVFIPIVMGICASASIRPGKILMPMAFAASLGGTMTLVGTPPNGLVNSTLEQAGLAQLSFFDFAQMGIVLFVAGILYYALIGHKFLPDSDSESTFEEGDIVYRREKMWVSMLIFLFVLLATVYNVIPITTAFMLGACLVVITGCITMQEAFNSISWTTIFLFAGMLSLSIALTNTGAAAMIANICVAHITSPMALLAVTYVLTAIITNFMSNTATAALVMPIGLALADAFDVSAKPILIAIAMAASACFLTPIATPPNMIVLGPGGYKFKDYFKAGWPLQLICGVLVITVTPLIWPF</sequence>
<feature type="transmembrane region" description="Helical" evidence="7">
    <location>
        <begin position="305"/>
        <end position="324"/>
    </location>
</feature>
<dbReference type="RefSeq" id="WP_209591244.1">
    <property type="nucleotide sequence ID" value="NZ_JAGGMV010000003.1"/>
</dbReference>
<evidence type="ECO:0000259" key="8">
    <source>
        <dbReference type="Pfam" id="PF03600"/>
    </source>
</evidence>
<evidence type="ECO:0000256" key="4">
    <source>
        <dbReference type="ARBA" id="ARBA00022737"/>
    </source>
</evidence>
<evidence type="ECO:0000313" key="10">
    <source>
        <dbReference type="Proteomes" id="UP000740329"/>
    </source>
</evidence>
<feature type="transmembrane region" description="Helical" evidence="7">
    <location>
        <begin position="173"/>
        <end position="192"/>
    </location>
</feature>
<dbReference type="EMBL" id="JAGGMV010000003">
    <property type="protein sequence ID" value="MBP2201757.1"/>
    <property type="molecule type" value="Genomic_DNA"/>
</dbReference>
<dbReference type="PANTHER" id="PTHR43652:SF2">
    <property type="entry name" value="BASIC AMINO ACID ANTIPORTER YFCC-RELATED"/>
    <property type="match status" value="1"/>
</dbReference>
<dbReference type="InterPro" id="IPR051679">
    <property type="entry name" value="DASS-Related_Transporters"/>
</dbReference>
<evidence type="ECO:0000256" key="7">
    <source>
        <dbReference type="SAM" id="Phobius"/>
    </source>
</evidence>
<evidence type="ECO:0000256" key="2">
    <source>
        <dbReference type="ARBA" id="ARBA00022448"/>
    </source>
</evidence>
<feature type="transmembrane region" description="Helical" evidence="7">
    <location>
        <begin position="152"/>
        <end position="168"/>
    </location>
</feature>
<evidence type="ECO:0000256" key="3">
    <source>
        <dbReference type="ARBA" id="ARBA00022692"/>
    </source>
</evidence>
<dbReference type="Pfam" id="PF03600">
    <property type="entry name" value="CitMHS"/>
    <property type="match status" value="1"/>
</dbReference>
<feature type="transmembrane region" description="Helical" evidence="7">
    <location>
        <begin position="427"/>
        <end position="447"/>
    </location>
</feature>